<dbReference type="InterPro" id="IPR004358">
    <property type="entry name" value="Sig_transdc_His_kin-like_C"/>
</dbReference>
<evidence type="ECO:0000256" key="4">
    <source>
        <dbReference type="ARBA" id="ARBA00022679"/>
    </source>
</evidence>
<dbReference type="SMART" id="SM00086">
    <property type="entry name" value="PAC"/>
    <property type="match status" value="2"/>
</dbReference>
<evidence type="ECO:0000256" key="2">
    <source>
        <dbReference type="ARBA" id="ARBA00012438"/>
    </source>
</evidence>
<dbReference type="PROSITE" id="PS50112">
    <property type="entry name" value="PAS"/>
    <property type="match status" value="2"/>
</dbReference>
<comment type="catalytic activity">
    <reaction evidence="1">
        <text>ATP + protein L-histidine = ADP + protein N-phospho-L-histidine.</text>
        <dbReference type="EC" id="2.7.13.3"/>
    </reaction>
</comment>
<dbReference type="EMBL" id="CP133148">
    <property type="protein sequence ID" value="WVT05769.1"/>
    <property type="molecule type" value="Genomic_DNA"/>
</dbReference>
<dbReference type="SUPFAM" id="SSF55785">
    <property type="entry name" value="PYP-like sensor domain (PAS domain)"/>
    <property type="match status" value="2"/>
</dbReference>
<feature type="domain" description="PAS" evidence="7">
    <location>
        <begin position="158"/>
        <end position="230"/>
    </location>
</feature>
<dbReference type="CDD" id="cd00130">
    <property type="entry name" value="PAS"/>
    <property type="match status" value="2"/>
</dbReference>
<evidence type="ECO:0000313" key="9">
    <source>
        <dbReference type="EMBL" id="WVT05769.1"/>
    </source>
</evidence>
<dbReference type="InterPro" id="IPR001610">
    <property type="entry name" value="PAC"/>
</dbReference>
<gene>
    <name evidence="9" type="ORF">RB548_10415</name>
</gene>
<dbReference type="InterPro" id="IPR005467">
    <property type="entry name" value="His_kinase_dom"/>
</dbReference>
<evidence type="ECO:0000256" key="5">
    <source>
        <dbReference type="ARBA" id="ARBA00022777"/>
    </source>
</evidence>
<dbReference type="InterPro" id="IPR003594">
    <property type="entry name" value="HATPase_dom"/>
</dbReference>
<evidence type="ECO:0000259" key="8">
    <source>
        <dbReference type="PROSITE" id="PS50113"/>
    </source>
</evidence>
<dbReference type="SMART" id="SM00091">
    <property type="entry name" value="PAS"/>
    <property type="match status" value="2"/>
</dbReference>
<dbReference type="RefSeq" id="WP_331374844.1">
    <property type="nucleotide sequence ID" value="NZ_CP133148.1"/>
</dbReference>
<dbReference type="InterPro" id="IPR000014">
    <property type="entry name" value="PAS"/>
</dbReference>
<dbReference type="SUPFAM" id="SSF55874">
    <property type="entry name" value="ATPase domain of HSP90 chaperone/DNA topoisomerase II/histidine kinase"/>
    <property type="match status" value="1"/>
</dbReference>
<dbReference type="PROSITE" id="PS50113">
    <property type="entry name" value="PAC"/>
    <property type="match status" value="2"/>
</dbReference>
<evidence type="ECO:0000256" key="1">
    <source>
        <dbReference type="ARBA" id="ARBA00000085"/>
    </source>
</evidence>
<dbReference type="PANTHER" id="PTHR43304:SF1">
    <property type="entry name" value="PAC DOMAIN-CONTAINING PROTEIN"/>
    <property type="match status" value="1"/>
</dbReference>
<evidence type="ECO:0000313" key="10">
    <source>
        <dbReference type="Proteomes" id="UP001432360"/>
    </source>
</evidence>
<evidence type="ECO:0000259" key="7">
    <source>
        <dbReference type="PROSITE" id="PS50112"/>
    </source>
</evidence>
<feature type="domain" description="PAS" evidence="7">
    <location>
        <begin position="28"/>
        <end position="102"/>
    </location>
</feature>
<dbReference type="InterPro" id="IPR000700">
    <property type="entry name" value="PAS-assoc_C"/>
</dbReference>
<evidence type="ECO:0000259" key="6">
    <source>
        <dbReference type="PROSITE" id="PS50109"/>
    </source>
</evidence>
<dbReference type="PANTHER" id="PTHR43304">
    <property type="entry name" value="PHYTOCHROME-LIKE PROTEIN CPH1"/>
    <property type="match status" value="1"/>
</dbReference>
<dbReference type="Gene3D" id="1.10.287.130">
    <property type="match status" value="1"/>
</dbReference>
<keyword evidence="5" id="KW-0418">Kinase</keyword>
<feature type="domain" description="PAC" evidence="8">
    <location>
        <begin position="105"/>
        <end position="157"/>
    </location>
</feature>
<dbReference type="PRINTS" id="PR00344">
    <property type="entry name" value="BCTRLSENSOR"/>
</dbReference>
<name>A0ABZ2BJQ6_9HYPH</name>
<proteinExistence type="predicted"/>
<keyword evidence="10" id="KW-1185">Reference proteome</keyword>
<feature type="domain" description="PAC" evidence="8">
    <location>
        <begin position="233"/>
        <end position="285"/>
    </location>
</feature>
<dbReference type="InterPro" id="IPR036890">
    <property type="entry name" value="HATPase_C_sf"/>
</dbReference>
<dbReference type="Proteomes" id="UP001432360">
    <property type="component" value="Chromosome"/>
</dbReference>
<accession>A0ABZ2BJQ6</accession>
<dbReference type="PROSITE" id="PS50109">
    <property type="entry name" value="HIS_KIN"/>
    <property type="match status" value="1"/>
</dbReference>
<feature type="domain" description="Histidine kinase" evidence="6">
    <location>
        <begin position="305"/>
        <end position="518"/>
    </location>
</feature>
<dbReference type="Gene3D" id="3.30.565.10">
    <property type="entry name" value="Histidine kinase-like ATPase, C-terminal domain"/>
    <property type="match status" value="1"/>
</dbReference>
<dbReference type="Pfam" id="PF08447">
    <property type="entry name" value="PAS_3"/>
    <property type="match status" value="2"/>
</dbReference>
<sequence length="534" mass="59459">MRRSQSSFSVFIGFVSPDFTGEDLMSNNESLALQLVENIPGHVWSTDPGGRFTYVNPSMRAFFGGASDDALSSWSVEEWLQHVHPEDRHRVAAKWRHSLTTGDPFDSEQRIRDGGGAYRWFRASSRSFRDSSGVINAWYGQTIDIEDQRKAEDELRDRSVELSVLIDMVPSHLWRLTPDGTTTLVNKRMADYLGRDLSDKSSLESVMETIFHPDDADAVDKELGRCLATGERFSMRYRLLRADGMYRWMSGRAEPMRDQDGNITEWFGLCHDIEDQVQAADALRRSADKLARATQTANLAQLSASIAHEISQPLAAIITDSDTCLRWLSTDPPNVERGKFTAKRITQVALAAVDVIGRIRALFQQKPQARVTEDVNQLIVEVLDLMSDEITATSTRVDTDLGMSLPQIPIDRVQVQQVLVNLIRNGIQAMDSTSPLRSLRIKSCQNRSDDVRVEIQDAGSGFADPNRVFEPFFTTKSNGMGMGLSICRSIVESHGGQLWVANNETVGATVAFTLPVASAGSTPPDMDSLERPLL</sequence>
<dbReference type="InterPro" id="IPR013655">
    <property type="entry name" value="PAS_fold_3"/>
</dbReference>
<dbReference type="InterPro" id="IPR052162">
    <property type="entry name" value="Sensor_kinase/Photoreceptor"/>
</dbReference>
<dbReference type="EC" id="2.7.13.3" evidence="2"/>
<dbReference type="NCBIfam" id="TIGR00229">
    <property type="entry name" value="sensory_box"/>
    <property type="match status" value="2"/>
</dbReference>
<organism evidence="9 10">
    <name type="scientific">Sinorhizobium chiapasense</name>
    <dbReference type="NCBI Taxonomy" id="501572"/>
    <lineage>
        <taxon>Bacteria</taxon>
        <taxon>Pseudomonadati</taxon>
        <taxon>Pseudomonadota</taxon>
        <taxon>Alphaproteobacteria</taxon>
        <taxon>Hyphomicrobiales</taxon>
        <taxon>Rhizobiaceae</taxon>
        <taxon>Sinorhizobium/Ensifer group</taxon>
        <taxon>Sinorhizobium</taxon>
    </lineage>
</organism>
<reference evidence="9" key="1">
    <citation type="submission" date="2023-08" db="EMBL/GenBank/DDBJ databases">
        <title>Complete genome sequence of Sinorhizobium chiapanecum ITTG S70 isolated from Acaciella angustissima nodules in Chiapas-Mexico.</title>
        <authorList>
            <person name="Rincon-Rosales R."/>
            <person name="Rogel M.A."/>
            <person name="Rincon-Medina C.I."/>
            <person name="Guerrero G."/>
            <person name="Manzano-Gomez L.A."/>
            <person name="Lopez-Lopez A."/>
            <person name="Rincon Molina F.A."/>
            <person name="Martinez-Romero E."/>
        </authorList>
    </citation>
    <scope>NUCLEOTIDE SEQUENCE</scope>
    <source>
        <strain evidence="9">ITTG S70</strain>
    </source>
</reference>
<dbReference type="SMART" id="SM00387">
    <property type="entry name" value="HATPase_c"/>
    <property type="match status" value="1"/>
</dbReference>
<protein>
    <recommendedName>
        <fullName evidence="2">histidine kinase</fullName>
        <ecNumber evidence="2">2.7.13.3</ecNumber>
    </recommendedName>
</protein>
<keyword evidence="3" id="KW-0597">Phosphoprotein</keyword>
<dbReference type="Gene3D" id="3.30.450.20">
    <property type="entry name" value="PAS domain"/>
    <property type="match status" value="2"/>
</dbReference>
<dbReference type="InterPro" id="IPR035965">
    <property type="entry name" value="PAS-like_dom_sf"/>
</dbReference>
<keyword evidence="4" id="KW-0808">Transferase</keyword>
<dbReference type="Pfam" id="PF02518">
    <property type="entry name" value="HATPase_c"/>
    <property type="match status" value="1"/>
</dbReference>
<evidence type="ECO:0000256" key="3">
    <source>
        <dbReference type="ARBA" id="ARBA00022553"/>
    </source>
</evidence>